<comment type="caution">
    <text evidence="1">The sequence shown here is derived from an EMBL/GenBank/DDBJ whole genome shotgun (WGS) entry which is preliminary data.</text>
</comment>
<sequence length="12" mass="1315">DVGRVGRASRQD</sequence>
<accession>A0A816DIV6</accession>
<evidence type="ECO:0000313" key="2">
    <source>
        <dbReference type="EMBL" id="CAF4539693.1"/>
    </source>
</evidence>
<proteinExistence type="predicted"/>
<feature type="non-terminal residue" evidence="1">
    <location>
        <position position="1"/>
    </location>
</feature>
<evidence type="ECO:0000313" key="1">
    <source>
        <dbReference type="EMBL" id="CAF1635293.1"/>
    </source>
</evidence>
<name>A0A816DIV6_9BILA</name>
<organism evidence="1 3">
    <name type="scientific">Didymodactylos carnosus</name>
    <dbReference type="NCBI Taxonomy" id="1234261"/>
    <lineage>
        <taxon>Eukaryota</taxon>
        <taxon>Metazoa</taxon>
        <taxon>Spiralia</taxon>
        <taxon>Gnathifera</taxon>
        <taxon>Rotifera</taxon>
        <taxon>Eurotatoria</taxon>
        <taxon>Bdelloidea</taxon>
        <taxon>Philodinida</taxon>
        <taxon>Philodinidae</taxon>
        <taxon>Didymodactylos</taxon>
    </lineage>
</organism>
<dbReference type="Proteomes" id="UP000681722">
    <property type="component" value="Unassembled WGS sequence"/>
</dbReference>
<gene>
    <name evidence="1" type="ORF">GPM918_LOCUS44609</name>
    <name evidence="2" type="ORF">SRO942_LOCUS46540</name>
</gene>
<dbReference type="EMBL" id="CAJNOQ010045089">
    <property type="protein sequence ID" value="CAF1635293.1"/>
    <property type="molecule type" value="Genomic_DNA"/>
</dbReference>
<keyword evidence="3" id="KW-1185">Reference proteome</keyword>
<dbReference type="Proteomes" id="UP000663829">
    <property type="component" value="Unassembled WGS sequence"/>
</dbReference>
<dbReference type="EMBL" id="CAJOBC010113328">
    <property type="protein sequence ID" value="CAF4539693.1"/>
    <property type="molecule type" value="Genomic_DNA"/>
</dbReference>
<feature type="non-terminal residue" evidence="1">
    <location>
        <position position="12"/>
    </location>
</feature>
<evidence type="ECO:0000313" key="3">
    <source>
        <dbReference type="Proteomes" id="UP000663829"/>
    </source>
</evidence>
<protein>
    <submittedName>
        <fullName evidence="1">Uncharacterized protein</fullName>
    </submittedName>
</protein>
<reference evidence="1" key="1">
    <citation type="submission" date="2021-02" db="EMBL/GenBank/DDBJ databases">
        <authorList>
            <person name="Nowell W R."/>
        </authorList>
    </citation>
    <scope>NUCLEOTIDE SEQUENCE</scope>
</reference>